<keyword evidence="1" id="KW-1133">Transmembrane helix</keyword>
<dbReference type="RefSeq" id="WP_234850805.1">
    <property type="nucleotide sequence ID" value="NZ_BAAART010000163.1"/>
</dbReference>
<accession>A0ABN3EDI6</accession>
<keyword evidence="1" id="KW-0472">Membrane</keyword>
<keyword evidence="1" id="KW-0812">Transmembrane</keyword>
<proteinExistence type="predicted"/>
<sequence>MRPYDKSQGRPLVLLAEAGSGLLLKHKETLVLVNFRIDLPCMSVAFVATLVLGVVLVMSPSAQMVVLQEEWLLPAVACLLIGVRPGSSAMTSHDLVAACPQCGENSSRSTYTQLVPSYNDENWKVAEWSECGGCHRWLAFHIRRDGEERPW</sequence>
<organism evidence="2 3">
    <name type="scientific">Streptomyces indiaensis</name>
    <dbReference type="NCBI Taxonomy" id="284033"/>
    <lineage>
        <taxon>Bacteria</taxon>
        <taxon>Bacillati</taxon>
        <taxon>Actinomycetota</taxon>
        <taxon>Actinomycetes</taxon>
        <taxon>Kitasatosporales</taxon>
        <taxon>Streptomycetaceae</taxon>
        <taxon>Streptomyces</taxon>
    </lineage>
</organism>
<gene>
    <name evidence="2" type="ORF">GCM10010104_59940</name>
</gene>
<evidence type="ECO:0000313" key="2">
    <source>
        <dbReference type="EMBL" id="GAA2254981.1"/>
    </source>
</evidence>
<evidence type="ECO:0000256" key="1">
    <source>
        <dbReference type="SAM" id="Phobius"/>
    </source>
</evidence>
<evidence type="ECO:0000313" key="3">
    <source>
        <dbReference type="Proteomes" id="UP001501474"/>
    </source>
</evidence>
<feature type="transmembrane region" description="Helical" evidence="1">
    <location>
        <begin position="37"/>
        <end position="58"/>
    </location>
</feature>
<dbReference type="Proteomes" id="UP001501474">
    <property type="component" value="Unassembled WGS sequence"/>
</dbReference>
<reference evidence="2 3" key="1">
    <citation type="journal article" date="2019" name="Int. J. Syst. Evol. Microbiol.">
        <title>The Global Catalogue of Microorganisms (GCM) 10K type strain sequencing project: providing services to taxonomists for standard genome sequencing and annotation.</title>
        <authorList>
            <consortium name="The Broad Institute Genomics Platform"/>
            <consortium name="The Broad Institute Genome Sequencing Center for Infectious Disease"/>
            <person name="Wu L."/>
            <person name="Ma J."/>
        </authorList>
    </citation>
    <scope>NUCLEOTIDE SEQUENCE [LARGE SCALE GENOMIC DNA]</scope>
    <source>
        <strain evidence="2 3">JCM 3053</strain>
    </source>
</reference>
<keyword evidence="3" id="KW-1185">Reference proteome</keyword>
<dbReference type="EMBL" id="BAAART010000163">
    <property type="protein sequence ID" value="GAA2254981.1"/>
    <property type="molecule type" value="Genomic_DNA"/>
</dbReference>
<comment type="caution">
    <text evidence="2">The sequence shown here is derived from an EMBL/GenBank/DDBJ whole genome shotgun (WGS) entry which is preliminary data.</text>
</comment>
<protein>
    <submittedName>
        <fullName evidence="2">Uncharacterized protein</fullName>
    </submittedName>
</protein>
<name>A0ABN3EDI6_9ACTN</name>